<evidence type="ECO:0000259" key="2">
    <source>
        <dbReference type="SMART" id="SM00867"/>
    </source>
</evidence>
<evidence type="ECO:0000313" key="3">
    <source>
        <dbReference type="EMBL" id="MCT8989193.1"/>
    </source>
</evidence>
<comment type="caution">
    <text evidence="3">The sequence shown here is derived from an EMBL/GenBank/DDBJ whole genome shotgun (WGS) entry which is preliminary data.</text>
</comment>
<feature type="signal peptide" evidence="1">
    <location>
        <begin position="1"/>
        <end position="21"/>
    </location>
</feature>
<organism evidence="3 4">
    <name type="scientific">Chelativorans petroleitrophicus</name>
    <dbReference type="NCBI Taxonomy" id="2975484"/>
    <lineage>
        <taxon>Bacteria</taxon>
        <taxon>Pseudomonadati</taxon>
        <taxon>Pseudomonadota</taxon>
        <taxon>Alphaproteobacteria</taxon>
        <taxon>Hyphomicrobiales</taxon>
        <taxon>Phyllobacteriaceae</taxon>
        <taxon>Chelativorans</taxon>
    </lineage>
</organism>
<dbReference type="Pfam" id="PF04264">
    <property type="entry name" value="YceI"/>
    <property type="match status" value="1"/>
</dbReference>
<gene>
    <name evidence="3" type="ORF">NYR54_02615</name>
</gene>
<name>A0A9X2X5X4_9HYPH</name>
<evidence type="ECO:0000256" key="1">
    <source>
        <dbReference type="SAM" id="SignalP"/>
    </source>
</evidence>
<sequence length="192" mass="21173">MMPTRIIALVIFLLLGAPSRAQVPSLSEAAGRYSLVADHSSLAFTVSAVGGPGIEGRFMRFDGNIDIPMDDMERARVMITIYPESVTTGQERIDNFLKSDAVFDTANEKAITFVSTHVTRTGEDTAVIEGNLTARGRTFGETFNVQLAEFRGTEIRLHVEGQVYRSRYGMDVGTPLYSNVVDFDMDLAVVRR</sequence>
<dbReference type="PANTHER" id="PTHR34406">
    <property type="entry name" value="PROTEIN YCEI"/>
    <property type="match status" value="1"/>
</dbReference>
<protein>
    <submittedName>
        <fullName evidence="3">YceI family protein</fullName>
    </submittedName>
</protein>
<dbReference type="Gene3D" id="2.40.128.110">
    <property type="entry name" value="Lipid/polyisoprenoid-binding, YceI-like"/>
    <property type="match status" value="1"/>
</dbReference>
<dbReference type="SUPFAM" id="SSF101874">
    <property type="entry name" value="YceI-like"/>
    <property type="match status" value="1"/>
</dbReference>
<keyword evidence="1" id="KW-0732">Signal</keyword>
<feature type="domain" description="Lipid/polyisoprenoid-binding YceI-like" evidence="2">
    <location>
        <begin position="32"/>
        <end position="190"/>
    </location>
</feature>
<dbReference type="AlphaFoldDB" id="A0A9X2X5X4"/>
<dbReference type="InterPro" id="IPR036761">
    <property type="entry name" value="TTHA0802/YceI-like_sf"/>
</dbReference>
<dbReference type="Proteomes" id="UP001149009">
    <property type="component" value="Unassembled WGS sequence"/>
</dbReference>
<feature type="chain" id="PRO_5040831441" evidence="1">
    <location>
        <begin position="22"/>
        <end position="192"/>
    </location>
</feature>
<reference evidence="3" key="1">
    <citation type="submission" date="2022-08" db="EMBL/GenBank/DDBJ databases">
        <title>Chelativorans sichuanense sp. nov., a paraffin oil-degrading bacterium isolated from a mixture of oil-based drill cuttings and paddy soil.</title>
        <authorList>
            <person name="Yu J."/>
            <person name="Liu H."/>
            <person name="Chen Q."/>
        </authorList>
    </citation>
    <scope>NUCLEOTIDE SEQUENCE</scope>
    <source>
        <strain evidence="3">SCAU 2101</strain>
    </source>
</reference>
<dbReference type="InterPro" id="IPR007372">
    <property type="entry name" value="Lipid/polyisoprenoid-bd_YceI"/>
</dbReference>
<dbReference type="PANTHER" id="PTHR34406:SF1">
    <property type="entry name" value="PROTEIN YCEI"/>
    <property type="match status" value="1"/>
</dbReference>
<dbReference type="EMBL" id="JAODNV010000004">
    <property type="protein sequence ID" value="MCT8989193.1"/>
    <property type="molecule type" value="Genomic_DNA"/>
</dbReference>
<accession>A0A9X2X5X4</accession>
<proteinExistence type="predicted"/>
<keyword evidence="4" id="KW-1185">Reference proteome</keyword>
<dbReference type="SMART" id="SM00867">
    <property type="entry name" value="YceI"/>
    <property type="match status" value="1"/>
</dbReference>
<evidence type="ECO:0000313" key="4">
    <source>
        <dbReference type="Proteomes" id="UP001149009"/>
    </source>
</evidence>